<dbReference type="Gene3D" id="3.40.470.10">
    <property type="entry name" value="Uracil-DNA glycosylase-like domain"/>
    <property type="match status" value="1"/>
</dbReference>
<dbReference type="GO" id="GO:0006281">
    <property type="term" value="P:DNA repair"/>
    <property type="evidence" value="ECO:0007669"/>
    <property type="project" value="UniProtKB-KW"/>
</dbReference>
<dbReference type="PANTHER" id="PTHR33693">
    <property type="entry name" value="TYPE-5 URACIL-DNA GLYCOSYLASE"/>
    <property type="match status" value="1"/>
</dbReference>
<dbReference type="OrthoDB" id="5290748at2"/>
<gene>
    <name evidence="13" type="ORF">SAMN06265353_0221</name>
</gene>
<keyword evidence="14" id="KW-1185">Reference proteome</keyword>
<keyword evidence="7" id="KW-0227">DNA damage</keyword>
<evidence type="ECO:0000256" key="11">
    <source>
        <dbReference type="ARBA" id="ARBA00023204"/>
    </source>
</evidence>
<evidence type="ECO:0000256" key="10">
    <source>
        <dbReference type="ARBA" id="ARBA00023014"/>
    </source>
</evidence>
<dbReference type="SUPFAM" id="SSF52141">
    <property type="entry name" value="Uracil-DNA glycosylase-like"/>
    <property type="match status" value="1"/>
</dbReference>
<evidence type="ECO:0000256" key="2">
    <source>
        <dbReference type="ARBA" id="ARBA00006521"/>
    </source>
</evidence>
<evidence type="ECO:0000256" key="7">
    <source>
        <dbReference type="ARBA" id="ARBA00022763"/>
    </source>
</evidence>
<dbReference type="InterPro" id="IPR005273">
    <property type="entry name" value="Ura-DNA_glyco_family4"/>
</dbReference>
<evidence type="ECO:0000256" key="3">
    <source>
        <dbReference type="ARBA" id="ARBA00012030"/>
    </source>
</evidence>
<proteinExistence type="inferred from homology"/>
<keyword evidence="11" id="KW-0234">DNA repair</keyword>
<protein>
    <recommendedName>
        <fullName evidence="4">Type-4 uracil-DNA glycosylase</fullName>
        <ecNumber evidence="3">3.2.2.27</ecNumber>
    </recommendedName>
</protein>
<reference evidence="14" key="1">
    <citation type="submission" date="2017-09" db="EMBL/GenBank/DDBJ databases">
        <authorList>
            <person name="Varghese N."/>
            <person name="Submissions S."/>
        </authorList>
    </citation>
    <scope>NUCLEOTIDE SEQUENCE [LARGE SCALE GENOMIC DNA]</scope>
    <source>
        <strain evidence="14">DSM 2913</strain>
    </source>
</reference>
<keyword evidence="9" id="KW-0408">Iron</keyword>
<sequence length="218" mass="24847">MDRKLFATVKSLEEIGITELYLIESRSEKIGKKLLLEELFKKLSTEGKCVLYEGSSGYVFGDGNPDSPVVFVGEAPGEEEDRQKKPFVGRAGRYLNEKLQEVGLSREEVYITNVVKSRPPGNRKPTKDEMIGCIPYLRKEIEIIKPKLIVCLGSTALEGLLGKNLPITRYRGQVFDYPYDRNIKVFLTYHPAYVLRNPQADKEFTQDIKKVVELLKEL</sequence>
<evidence type="ECO:0000256" key="1">
    <source>
        <dbReference type="ARBA" id="ARBA00001400"/>
    </source>
</evidence>
<dbReference type="InterPro" id="IPR051536">
    <property type="entry name" value="UDG_Type-4/5"/>
</dbReference>
<dbReference type="NCBIfam" id="TIGR00758">
    <property type="entry name" value="UDG_fam4"/>
    <property type="match status" value="1"/>
</dbReference>
<accession>A0A285NPB7</accession>
<evidence type="ECO:0000256" key="4">
    <source>
        <dbReference type="ARBA" id="ARBA00019403"/>
    </source>
</evidence>
<evidence type="ECO:0000259" key="12">
    <source>
        <dbReference type="SMART" id="SM00986"/>
    </source>
</evidence>
<evidence type="ECO:0000256" key="6">
    <source>
        <dbReference type="ARBA" id="ARBA00022723"/>
    </source>
</evidence>
<dbReference type="InterPro" id="IPR005122">
    <property type="entry name" value="Uracil-DNA_glycosylase-like"/>
</dbReference>
<comment type="catalytic activity">
    <reaction evidence="1">
        <text>Hydrolyzes single-stranded DNA or mismatched double-stranded DNA and polynucleotides, releasing free uracil.</text>
        <dbReference type="EC" id="3.2.2.27"/>
    </reaction>
</comment>
<dbReference type="SMART" id="SM00986">
    <property type="entry name" value="UDG"/>
    <property type="match status" value="1"/>
</dbReference>
<dbReference type="AlphaFoldDB" id="A0A285NPB7"/>
<dbReference type="EC" id="3.2.2.27" evidence="3"/>
<dbReference type="GO" id="GO:0004844">
    <property type="term" value="F:uracil DNA N-glycosylase activity"/>
    <property type="evidence" value="ECO:0007669"/>
    <property type="project" value="UniProtKB-EC"/>
</dbReference>
<dbReference type="SMART" id="SM00987">
    <property type="entry name" value="UreE_C"/>
    <property type="match status" value="1"/>
</dbReference>
<keyword evidence="5" id="KW-0004">4Fe-4S</keyword>
<dbReference type="GO" id="GO:0051539">
    <property type="term" value="F:4 iron, 4 sulfur cluster binding"/>
    <property type="evidence" value="ECO:0007669"/>
    <property type="project" value="UniProtKB-KW"/>
</dbReference>
<feature type="domain" description="Uracil-DNA glycosylase-like" evidence="12">
    <location>
        <begin position="60"/>
        <end position="209"/>
    </location>
</feature>
<evidence type="ECO:0000256" key="5">
    <source>
        <dbReference type="ARBA" id="ARBA00022485"/>
    </source>
</evidence>
<keyword evidence="8" id="KW-0378">Hydrolase</keyword>
<dbReference type="RefSeq" id="WP_096600213.1">
    <property type="nucleotide sequence ID" value="NZ_OBEN01000001.1"/>
</dbReference>
<dbReference type="GO" id="GO:0046872">
    <property type="term" value="F:metal ion binding"/>
    <property type="evidence" value="ECO:0007669"/>
    <property type="project" value="UniProtKB-KW"/>
</dbReference>
<dbReference type="InterPro" id="IPR036895">
    <property type="entry name" value="Uracil-DNA_glycosylase-like_sf"/>
</dbReference>
<organism evidence="13 14">
    <name type="scientific">Hydrogenobacter hydrogenophilus</name>
    <dbReference type="NCBI Taxonomy" id="35835"/>
    <lineage>
        <taxon>Bacteria</taxon>
        <taxon>Pseudomonadati</taxon>
        <taxon>Aquificota</taxon>
        <taxon>Aquificia</taxon>
        <taxon>Aquificales</taxon>
        <taxon>Aquificaceae</taxon>
        <taxon>Hydrogenobacter</taxon>
    </lineage>
</organism>
<comment type="similarity">
    <text evidence="2">Belongs to the uracil-DNA glycosylase (UDG) superfamily. Type 4 (UDGa) family.</text>
</comment>
<dbReference type="Proteomes" id="UP000218627">
    <property type="component" value="Unassembled WGS sequence"/>
</dbReference>
<dbReference type="EMBL" id="OBEN01000001">
    <property type="protein sequence ID" value="SNZ11370.1"/>
    <property type="molecule type" value="Genomic_DNA"/>
</dbReference>
<evidence type="ECO:0000313" key="13">
    <source>
        <dbReference type="EMBL" id="SNZ11370.1"/>
    </source>
</evidence>
<dbReference type="Pfam" id="PF03167">
    <property type="entry name" value="UDG"/>
    <property type="match status" value="1"/>
</dbReference>
<dbReference type="PANTHER" id="PTHR33693:SF1">
    <property type="entry name" value="TYPE-4 URACIL-DNA GLYCOSYLASE"/>
    <property type="match status" value="1"/>
</dbReference>
<keyword evidence="6" id="KW-0479">Metal-binding</keyword>
<name>A0A285NPB7_9AQUI</name>
<evidence type="ECO:0000313" key="14">
    <source>
        <dbReference type="Proteomes" id="UP000218627"/>
    </source>
</evidence>
<dbReference type="CDD" id="cd10030">
    <property type="entry name" value="UDG-F4_TTUDGA_SPO1dp_like"/>
    <property type="match status" value="1"/>
</dbReference>
<evidence type="ECO:0000256" key="9">
    <source>
        <dbReference type="ARBA" id="ARBA00023004"/>
    </source>
</evidence>
<evidence type="ECO:0000256" key="8">
    <source>
        <dbReference type="ARBA" id="ARBA00022801"/>
    </source>
</evidence>
<keyword evidence="10" id="KW-0411">Iron-sulfur</keyword>